<dbReference type="PANTHER" id="PTHR33909">
    <property type="entry name" value="SEC TRANSLOCON ACCESSORY COMPLEX SUBUNIT YAJC"/>
    <property type="match status" value="1"/>
</dbReference>
<dbReference type="NCBIfam" id="TIGR00739">
    <property type="entry name" value="yajC"/>
    <property type="match status" value="1"/>
</dbReference>
<dbReference type="Proteomes" id="UP000524246">
    <property type="component" value="Unassembled WGS sequence"/>
</dbReference>
<keyword evidence="4" id="KW-1003">Cell membrane</keyword>
<evidence type="ECO:0000256" key="10">
    <source>
        <dbReference type="SAM" id="Phobius"/>
    </source>
</evidence>
<evidence type="ECO:0000256" key="8">
    <source>
        <dbReference type="ARBA" id="ARBA00023010"/>
    </source>
</evidence>
<evidence type="ECO:0000313" key="11">
    <source>
        <dbReference type="EMBL" id="NMC63537.1"/>
    </source>
</evidence>
<evidence type="ECO:0000256" key="6">
    <source>
        <dbReference type="ARBA" id="ARBA00022927"/>
    </source>
</evidence>
<keyword evidence="7 10" id="KW-1133">Transmembrane helix</keyword>
<dbReference type="GO" id="GO:0005886">
    <property type="term" value="C:plasma membrane"/>
    <property type="evidence" value="ECO:0007669"/>
    <property type="project" value="UniProtKB-SubCell"/>
</dbReference>
<evidence type="ECO:0000256" key="5">
    <source>
        <dbReference type="ARBA" id="ARBA00022692"/>
    </source>
</evidence>
<dbReference type="InterPro" id="IPR003849">
    <property type="entry name" value="Preprotein_translocase_YajC"/>
</dbReference>
<dbReference type="GO" id="GO:0015031">
    <property type="term" value="P:protein transport"/>
    <property type="evidence" value="ECO:0007669"/>
    <property type="project" value="UniProtKB-KW"/>
</dbReference>
<evidence type="ECO:0000256" key="7">
    <source>
        <dbReference type="ARBA" id="ARBA00022989"/>
    </source>
</evidence>
<comment type="subcellular location">
    <subcellularLocation>
        <location evidence="1">Cell membrane</location>
        <topology evidence="1">Single-pass membrane protein</topology>
    </subcellularLocation>
</comment>
<feature type="transmembrane region" description="Helical" evidence="10">
    <location>
        <begin position="46"/>
        <end position="65"/>
    </location>
</feature>
<reference evidence="11 12" key="1">
    <citation type="journal article" date="2020" name="Biotechnol. Biofuels">
        <title>New insights from the biogas microbiome by comprehensive genome-resolved metagenomics of nearly 1600 species originating from multiple anaerobic digesters.</title>
        <authorList>
            <person name="Campanaro S."/>
            <person name="Treu L."/>
            <person name="Rodriguez-R L.M."/>
            <person name="Kovalovszki A."/>
            <person name="Ziels R.M."/>
            <person name="Maus I."/>
            <person name="Zhu X."/>
            <person name="Kougias P.G."/>
            <person name="Basile A."/>
            <person name="Luo G."/>
            <person name="Schluter A."/>
            <person name="Konstantinidis K.T."/>
            <person name="Angelidaki I."/>
        </authorList>
    </citation>
    <scope>NUCLEOTIDE SEQUENCE [LARGE SCALE GENOMIC DNA]</scope>
    <source>
        <strain evidence="11">AS27yjCOA_65</strain>
    </source>
</reference>
<evidence type="ECO:0000256" key="4">
    <source>
        <dbReference type="ARBA" id="ARBA00022475"/>
    </source>
</evidence>
<name>A0A7X9IKT2_9DELT</name>
<accession>A0A7X9IKT2</accession>
<evidence type="ECO:0000256" key="9">
    <source>
        <dbReference type="ARBA" id="ARBA00023136"/>
    </source>
</evidence>
<protein>
    <submittedName>
        <fullName evidence="11">Preprotein translocase subunit YajC</fullName>
    </submittedName>
</protein>
<dbReference type="PRINTS" id="PR01853">
    <property type="entry name" value="YAJCTRNLCASE"/>
</dbReference>
<dbReference type="EMBL" id="JAAZON010000465">
    <property type="protein sequence ID" value="NMC63537.1"/>
    <property type="molecule type" value="Genomic_DNA"/>
</dbReference>
<organism evidence="11 12">
    <name type="scientific">SAR324 cluster bacterium</name>
    <dbReference type="NCBI Taxonomy" id="2024889"/>
    <lineage>
        <taxon>Bacteria</taxon>
        <taxon>Deltaproteobacteria</taxon>
        <taxon>SAR324 cluster</taxon>
    </lineage>
</organism>
<proteinExistence type="inferred from homology"/>
<sequence>MRGTLVIQPLKKALLLAPILTTLFWVNDLFAQAAPAQVKRPGFGELLGNLFPLIIMVFFIFYFMVTRPQQQRQKALEDLHKELKKGDLVMTTSGIIARVSGIESDCFLLEIASGVKVKFEKSSVTRKLEKIASSKSEANKE</sequence>
<evidence type="ECO:0000256" key="3">
    <source>
        <dbReference type="ARBA" id="ARBA00022448"/>
    </source>
</evidence>
<dbReference type="SMART" id="SM01323">
    <property type="entry name" value="YajC"/>
    <property type="match status" value="1"/>
</dbReference>
<evidence type="ECO:0000256" key="1">
    <source>
        <dbReference type="ARBA" id="ARBA00004162"/>
    </source>
</evidence>
<dbReference type="PANTHER" id="PTHR33909:SF1">
    <property type="entry name" value="SEC TRANSLOCON ACCESSORY COMPLEX SUBUNIT YAJC"/>
    <property type="match status" value="1"/>
</dbReference>
<keyword evidence="6" id="KW-0653">Protein transport</keyword>
<keyword evidence="5 10" id="KW-0812">Transmembrane</keyword>
<dbReference type="AlphaFoldDB" id="A0A7X9IKT2"/>
<comment type="similarity">
    <text evidence="2">Belongs to the YajC family.</text>
</comment>
<dbReference type="Pfam" id="PF02699">
    <property type="entry name" value="YajC"/>
    <property type="match status" value="1"/>
</dbReference>
<comment type="caution">
    <text evidence="11">The sequence shown here is derived from an EMBL/GenBank/DDBJ whole genome shotgun (WGS) entry which is preliminary data.</text>
</comment>
<gene>
    <name evidence="11" type="primary">yajC</name>
    <name evidence="11" type="ORF">GYA55_10280</name>
</gene>
<keyword evidence="3" id="KW-0813">Transport</keyword>
<evidence type="ECO:0000256" key="2">
    <source>
        <dbReference type="ARBA" id="ARBA00006742"/>
    </source>
</evidence>
<keyword evidence="8" id="KW-0811">Translocation</keyword>
<keyword evidence="9 10" id="KW-0472">Membrane</keyword>
<evidence type="ECO:0000313" key="12">
    <source>
        <dbReference type="Proteomes" id="UP000524246"/>
    </source>
</evidence>